<evidence type="ECO:0000313" key="16">
    <source>
        <dbReference type="Proteomes" id="UP000063964"/>
    </source>
</evidence>
<dbReference type="InterPro" id="IPR050924">
    <property type="entry name" value="Peroxiredoxin_BCP/PrxQ"/>
</dbReference>
<evidence type="ECO:0000256" key="1">
    <source>
        <dbReference type="ARBA" id="ARBA00003330"/>
    </source>
</evidence>
<dbReference type="Gene3D" id="3.40.30.10">
    <property type="entry name" value="Glutaredoxin"/>
    <property type="match status" value="1"/>
</dbReference>
<dbReference type="InterPro" id="IPR000866">
    <property type="entry name" value="AhpC/TSA"/>
</dbReference>
<gene>
    <name evidence="15" type="ORF">AXF15_06995</name>
</gene>
<dbReference type="PIRSF" id="PIRSF000239">
    <property type="entry name" value="AHPC"/>
    <property type="match status" value="1"/>
</dbReference>
<keyword evidence="7" id="KW-1015">Disulfide bond</keyword>
<dbReference type="GO" id="GO:0005737">
    <property type="term" value="C:cytoplasm"/>
    <property type="evidence" value="ECO:0007669"/>
    <property type="project" value="TreeGrafter"/>
</dbReference>
<dbReference type="PROSITE" id="PS51352">
    <property type="entry name" value="THIOREDOXIN_2"/>
    <property type="match status" value="1"/>
</dbReference>
<keyword evidence="8" id="KW-0676">Redox-active center</keyword>
<evidence type="ECO:0000256" key="10">
    <source>
        <dbReference type="ARBA" id="ARBA00038489"/>
    </source>
</evidence>
<dbReference type="KEGG" id="doa:AXF15_06995"/>
<evidence type="ECO:0000259" key="14">
    <source>
        <dbReference type="PROSITE" id="PS51352"/>
    </source>
</evidence>
<evidence type="ECO:0000256" key="7">
    <source>
        <dbReference type="ARBA" id="ARBA00023157"/>
    </source>
</evidence>
<dbReference type="Pfam" id="PF00578">
    <property type="entry name" value="AhpC-TSA"/>
    <property type="match status" value="1"/>
</dbReference>
<sequence length="161" mass="17723">MADSPILESGTQAPGFCLPNAEGTEVRLDDLRGQWVVLYFYPKDNTPGCTLEAKEFSKLQGQFTSLSAVILGVSPDSVKTHRNFMTKHNLGVGLLSDAGHETLEAFGAWRLKKNYGREYMGVVRSTVLIDPEGIVRHVWPEVKAAGHAAVVLERLTELAKR</sequence>
<feature type="domain" description="Thioredoxin" evidence="14">
    <location>
        <begin position="7"/>
        <end position="160"/>
    </location>
</feature>
<dbReference type="PANTHER" id="PTHR42801">
    <property type="entry name" value="THIOREDOXIN-DEPENDENT PEROXIDE REDUCTASE"/>
    <property type="match status" value="1"/>
</dbReference>
<name>A0A0X8JQ93_9BACT</name>
<dbReference type="FunFam" id="3.40.30.10:FF:000007">
    <property type="entry name" value="Thioredoxin-dependent thiol peroxidase"/>
    <property type="match status" value="1"/>
</dbReference>
<dbReference type="EC" id="1.11.1.24" evidence="3"/>
<evidence type="ECO:0000256" key="2">
    <source>
        <dbReference type="ARBA" id="ARBA00011245"/>
    </source>
</evidence>
<keyword evidence="4" id="KW-0575">Peroxidase</keyword>
<comment type="similarity">
    <text evidence="10">Belongs to the peroxiredoxin family. BCP/PrxQ subfamily.</text>
</comment>
<evidence type="ECO:0000256" key="4">
    <source>
        <dbReference type="ARBA" id="ARBA00022559"/>
    </source>
</evidence>
<dbReference type="GO" id="GO:0034599">
    <property type="term" value="P:cellular response to oxidative stress"/>
    <property type="evidence" value="ECO:0007669"/>
    <property type="project" value="TreeGrafter"/>
</dbReference>
<evidence type="ECO:0000256" key="9">
    <source>
        <dbReference type="ARBA" id="ARBA00032824"/>
    </source>
</evidence>
<dbReference type="SUPFAM" id="SSF52833">
    <property type="entry name" value="Thioredoxin-like"/>
    <property type="match status" value="1"/>
</dbReference>
<dbReference type="PANTHER" id="PTHR42801:SF4">
    <property type="entry name" value="AHPC_TSA FAMILY PROTEIN"/>
    <property type="match status" value="1"/>
</dbReference>
<dbReference type="InterPro" id="IPR013766">
    <property type="entry name" value="Thioredoxin_domain"/>
</dbReference>
<evidence type="ECO:0000313" key="15">
    <source>
        <dbReference type="EMBL" id="AMD92872.1"/>
    </source>
</evidence>
<keyword evidence="6" id="KW-0560">Oxidoreductase</keyword>
<dbReference type="InterPro" id="IPR024706">
    <property type="entry name" value="Peroxiredoxin_AhpC-typ"/>
</dbReference>
<comment type="function">
    <text evidence="1">Thiol-specific peroxidase that catalyzes the reduction of hydrogen peroxide and organic hydroperoxides to water and alcohols, respectively. Plays a role in cell protection against oxidative stress by detoxifying peroxides and as sensor of hydrogen peroxide-mediated signaling events.</text>
</comment>
<dbReference type="AlphaFoldDB" id="A0A0X8JQ93"/>
<evidence type="ECO:0000256" key="12">
    <source>
        <dbReference type="ARBA" id="ARBA00049091"/>
    </source>
</evidence>
<organism evidence="15 16">
    <name type="scientific">Desulfomicrobium orale DSM 12838</name>
    <dbReference type="NCBI Taxonomy" id="888061"/>
    <lineage>
        <taxon>Bacteria</taxon>
        <taxon>Pseudomonadati</taxon>
        <taxon>Thermodesulfobacteriota</taxon>
        <taxon>Desulfovibrionia</taxon>
        <taxon>Desulfovibrionales</taxon>
        <taxon>Desulfomicrobiaceae</taxon>
        <taxon>Desulfomicrobium</taxon>
    </lineage>
</organism>
<dbReference type="CDD" id="cd03017">
    <property type="entry name" value="PRX_BCP"/>
    <property type="match status" value="1"/>
</dbReference>
<dbReference type="OrthoDB" id="9812811at2"/>
<evidence type="ECO:0000256" key="6">
    <source>
        <dbReference type="ARBA" id="ARBA00023002"/>
    </source>
</evidence>
<evidence type="ECO:0000256" key="3">
    <source>
        <dbReference type="ARBA" id="ARBA00013017"/>
    </source>
</evidence>
<dbReference type="GO" id="GO:0008379">
    <property type="term" value="F:thioredoxin peroxidase activity"/>
    <property type="evidence" value="ECO:0007669"/>
    <property type="project" value="TreeGrafter"/>
</dbReference>
<evidence type="ECO:0000256" key="5">
    <source>
        <dbReference type="ARBA" id="ARBA00022862"/>
    </source>
</evidence>
<evidence type="ECO:0000256" key="8">
    <source>
        <dbReference type="ARBA" id="ARBA00023284"/>
    </source>
</evidence>
<dbReference type="RefSeq" id="WP_066605219.1">
    <property type="nucleotide sequence ID" value="NZ_CP014230.1"/>
</dbReference>
<protein>
    <recommendedName>
        <fullName evidence="3">thioredoxin-dependent peroxiredoxin</fullName>
        <ecNumber evidence="3">1.11.1.24</ecNumber>
    </recommendedName>
    <alternativeName>
        <fullName evidence="9">Thioredoxin peroxidase</fullName>
    </alternativeName>
    <alternativeName>
        <fullName evidence="11">Thioredoxin-dependent peroxiredoxin Bcp</fullName>
    </alternativeName>
</protein>
<dbReference type="InterPro" id="IPR036249">
    <property type="entry name" value="Thioredoxin-like_sf"/>
</dbReference>
<evidence type="ECO:0000256" key="13">
    <source>
        <dbReference type="PIRSR" id="PIRSR000239-1"/>
    </source>
</evidence>
<dbReference type="STRING" id="888061.AXF15_06995"/>
<accession>A0A0X8JQ93</accession>
<keyword evidence="5" id="KW-0049">Antioxidant</keyword>
<comment type="subunit">
    <text evidence="2">Monomer.</text>
</comment>
<proteinExistence type="inferred from homology"/>
<feature type="active site" description="Cysteine sulfenic acid (-SOH) intermediate; for peroxidase activity" evidence="13">
    <location>
        <position position="49"/>
    </location>
</feature>
<dbReference type="EMBL" id="CP014230">
    <property type="protein sequence ID" value="AMD92872.1"/>
    <property type="molecule type" value="Genomic_DNA"/>
</dbReference>
<dbReference type="Proteomes" id="UP000063964">
    <property type="component" value="Chromosome"/>
</dbReference>
<dbReference type="GO" id="GO:0045454">
    <property type="term" value="P:cell redox homeostasis"/>
    <property type="evidence" value="ECO:0007669"/>
    <property type="project" value="TreeGrafter"/>
</dbReference>
<keyword evidence="16" id="KW-1185">Reference proteome</keyword>
<comment type="catalytic activity">
    <reaction evidence="12">
        <text>a hydroperoxide + [thioredoxin]-dithiol = an alcohol + [thioredoxin]-disulfide + H2O</text>
        <dbReference type="Rhea" id="RHEA:62620"/>
        <dbReference type="Rhea" id="RHEA-COMP:10698"/>
        <dbReference type="Rhea" id="RHEA-COMP:10700"/>
        <dbReference type="ChEBI" id="CHEBI:15377"/>
        <dbReference type="ChEBI" id="CHEBI:29950"/>
        <dbReference type="ChEBI" id="CHEBI:30879"/>
        <dbReference type="ChEBI" id="CHEBI:35924"/>
        <dbReference type="ChEBI" id="CHEBI:50058"/>
        <dbReference type="EC" id="1.11.1.24"/>
    </reaction>
</comment>
<evidence type="ECO:0000256" key="11">
    <source>
        <dbReference type="ARBA" id="ARBA00042639"/>
    </source>
</evidence>
<reference evidence="16" key="1">
    <citation type="submission" date="2016-02" db="EMBL/GenBank/DDBJ databases">
        <authorList>
            <person name="Holder M.E."/>
            <person name="Ajami N.J."/>
            <person name="Petrosino J.F."/>
        </authorList>
    </citation>
    <scope>NUCLEOTIDE SEQUENCE [LARGE SCALE GENOMIC DNA]</scope>
    <source>
        <strain evidence="16">DSM 12838</strain>
    </source>
</reference>